<feature type="compositionally biased region" description="Basic residues" evidence="8">
    <location>
        <begin position="11"/>
        <end position="28"/>
    </location>
</feature>
<dbReference type="PANTHER" id="PTHR18934">
    <property type="entry name" value="ATP-DEPENDENT RNA HELICASE"/>
    <property type="match status" value="1"/>
</dbReference>
<organism evidence="11 12">
    <name type="scientific">Nocardioides panacis</name>
    <dbReference type="NCBI Taxonomy" id="2849501"/>
    <lineage>
        <taxon>Bacteria</taxon>
        <taxon>Bacillati</taxon>
        <taxon>Actinomycetota</taxon>
        <taxon>Actinomycetes</taxon>
        <taxon>Propionibacteriales</taxon>
        <taxon>Nocardioidaceae</taxon>
        <taxon>Nocardioides</taxon>
    </lineage>
</organism>
<dbReference type="InterPro" id="IPR011545">
    <property type="entry name" value="DEAD/DEAH_box_helicase_dom"/>
</dbReference>
<evidence type="ECO:0000256" key="3">
    <source>
        <dbReference type="ARBA" id="ARBA00022741"/>
    </source>
</evidence>
<feature type="domain" description="Helicase ATP-binding" evidence="9">
    <location>
        <begin position="64"/>
        <end position="218"/>
    </location>
</feature>
<dbReference type="NCBIfam" id="NF008348">
    <property type="entry name" value="PRK11131.1"/>
    <property type="match status" value="1"/>
</dbReference>
<keyword evidence="4 11" id="KW-0378">Hydrolase</keyword>
<dbReference type="FunFam" id="1.20.120.1080:FF:000005">
    <property type="entry name" value="ATP-dependent helicase HrpA"/>
    <property type="match status" value="1"/>
</dbReference>
<comment type="catalytic activity">
    <reaction evidence="7">
        <text>ATP + H2O = ADP + phosphate + H(+)</text>
        <dbReference type="Rhea" id="RHEA:13065"/>
        <dbReference type="ChEBI" id="CHEBI:15377"/>
        <dbReference type="ChEBI" id="CHEBI:15378"/>
        <dbReference type="ChEBI" id="CHEBI:30616"/>
        <dbReference type="ChEBI" id="CHEBI:43474"/>
        <dbReference type="ChEBI" id="CHEBI:456216"/>
        <dbReference type="EC" id="3.6.4.13"/>
    </reaction>
</comment>
<evidence type="ECO:0000256" key="2">
    <source>
        <dbReference type="ARBA" id="ARBA00012552"/>
    </source>
</evidence>
<dbReference type="InterPro" id="IPR003593">
    <property type="entry name" value="AAA+_ATPase"/>
</dbReference>
<dbReference type="KEGG" id="nps:KRR39_05940"/>
<evidence type="ECO:0000313" key="12">
    <source>
        <dbReference type="Proteomes" id="UP000683575"/>
    </source>
</evidence>
<evidence type="ECO:0000256" key="1">
    <source>
        <dbReference type="ARBA" id="ARBA00008792"/>
    </source>
</evidence>
<dbReference type="PROSITE" id="PS51192">
    <property type="entry name" value="HELICASE_ATP_BIND_1"/>
    <property type="match status" value="1"/>
</dbReference>
<dbReference type="GO" id="GO:0003723">
    <property type="term" value="F:RNA binding"/>
    <property type="evidence" value="ECO:0007669"/>
    <property type="project" value="TreeGrafter"/>
</dbReference>
<evidence type="ECO:0000256" key="5">
    <source>
        <dbReference type="ARBA" id="ARBA00022806"/>
    </source>
</evidence>
<dbReference type="InterPro" id="IPR014001">
    <property type="entry name" value="Helicase_ATP-bd"/>
</dbReference>
<keyword evidence="12" id="KW-1185">Reference proteome</keyword>
<protein>
    <recommendedName>
        <fullName evidence="2">RNA helicase</fullName>
        <ecNumber evidence="2">3.6.4.13</ecNumber>
    </recommendedName>
</protein>
<dbReference type="GO" id="GO:0003724">
    <property type="term" value="F:RNA helicase activity"/>
    <property type="evidence" value="ECO:0007669"/>
    <property type="project" value="UniProtKB-EC"/>
</dbReference>
<dbReference type="SMART" id="SM00490">
    <property type="entry name" value="HELICc"/>
    <property type="match status" value="1"/>
</dbReference>
<dbReference type="GO" id="GO:0005524">
    <property type="term" value="F:ATP binding"/>
    <property type="evidence" value="ECO:0007669"/>
    <property type="project" value="UniProtKB-KW"/>
</dbReference>
<dbReference type="Pfam" id="PF07717">
    <property type="entry name" value="OB_NTP_bind"/>
    <property type="match status" value="1"/>
</dbReference>
<reference evidence="11" key="1">
    <citation type="submission" date="2021-06" db="EMBL/GenBank/DDBJ databases">
        <title>Complete genome sequence of Nocardioides sp. G188.</title>
        <authorList>
            <person name="Im W.-T."/>
        </authorList>
    </citation>
    <scope>NUCLEOTIDE SEQUENCE</scope>
    <source>
        <strain evidence="11">G188</strain>
    </source>
</reference>
<dbReference type="GO" id="GO:0016787">
    <property type="term" value="F:hydrolase activity"/>
    <property type="evidence" value="ECO:0007669"/>
    <property type="project" value="UniProtKB-KW"/>
</dbReference>
<dbReference type="CDD" id="cd17989">
    <property type="entry name" value="DEXHc_HrpA"/>
    <property type="match status" value="1"/>
</dbReference>
<dbReference type="RefSeq" id="WP_216941167.1">
    <property type="nucleotide sequence ID" value="NZ_CP077062.1"/>
</dbReference>
<evidence type="ECO:0000256" key="7">
    <source>
        <dbReference type="ARBA" id="ARBA00047984"/>
    </source>
</evidence>
<name>A0A975Y1A7_9ACTN</name>
<dbReference type="InterPro" id="IPR001650">
    <property type="entry name" value="Helicase_C-like"/>
</dbReference>
<dbReference type="InterPro" id="IPR007502">
    <property type="entry name" value="Helicase-assoc_dom"/>
</dbReference>
<dbReference type="Pfam" id="PF00270">
    <property type="entry name" value="DEAD"/>
    <property type="match status" value="1"/>
</dbReference>
<evidence type="ECO:0000256" key="6">
    <source>
        <dbReference type="ARBA" id="ARBA00022840"/>
    </source>
</evidence>
<comment type="similarity">
    <text evidence="1">Belongs to the DEAD box helicase family. DEAH subfamily.</text>
</comment>
<gene>
    <name evidence="11" type="primary">hrpA</name>
    <name evidence="11" type="ORF">KRR39_05940</name>
</gene>
<feature type="domain" description="Helicase C-terminal" evidence="10">
    <location>
        <begin position="265"/>
        <end position="435"/>
    </location>
</feature>
<dbReference type="InterPro" id="IPR048333">
    <property type="entry name" value="HA2_WH"/>
</dbReference>
<dbReference type="InterPro" id="IPR011709">
    <property type="entry name" value="DEAD-box_helicase_OB_fold"/>
</dbReference>
<proteinExistence type="inferred from homology"/>
<evidence type="ECO:0000313" key="11">
    <source>
        <dbReference type="EMBL" id="QWZ09321.1"/>
    </source>
</evidence>
<dbReference type="EMBL" id="CP077062">
    <property type="protein sequence ID" value="QWZ09321.1"/>
    <property type="molecule type" value="Genomic_DNA"/>
</dbReference>
<dbReference type="Pfam" id="PF11898">
    <property type="entry name" value="DUF3418"/>
    <property type="match status" value="1"/>
</dbReference>
<feature type="region of interest" description="Disordered" evidence="8">
    <location>
        <begin position="1"/>
        <end position="40"/>
    </location>
</feature>
<dbReference type="InterPro" id="IPR010222">
    <property type="entry name" value="RNA_helicase_HrpA"/>
</dbReference>
<keyword evidence="5 11" id="KW-0347">Helicase</keyword>
<evidence type="ECO:0000259" key="9">
    <source>
        <dbReference type="PROSITE" id="PS51192"/>
    </source>
</evidence>
<dbReference type="Pfam" id="PF04408">
    <property type="entry name" value="WHD_HA2"/>
    <property type="match status" value="1"/>
</dbReference>
<evidence type="ECO:0000256" key="8">
    <source>
        <dbReference type="SAM" id="MobiDB-lite"/>
    </source>
</evidence>
<dbReference type="EC" id="3.6.4.13" evidence="2"/>
<keyword evidence="6" id="KW-0067">ATP-binding</keyword>
<accession>A0A975Y1A7</accession>
<dbReference type="FunFam" id="3.40.50.300:FF:000575">
    <property type="entry name" value="ATP-dependent helicase hrpA"/>
    <property type="match status" value="1"/>
</dbReference>
<dbReference type="CDD" id="cd18791">
    <property type="entry name" value="SF2_C_RHA"/>
    <property type="match status" value="1"/>
</dbReference>
<feature type="compositionally biased region" description="Basic and acidic residues" evidence="8">
    <location>
        <begin position="1"/>
        <end position="10"/>
    </location>
</feature>
<evidence type="ECO:0000259" key="10">
    <source>
        <dbReference type="PROSITE" id="PS51194"/>
    </source>
</evidence>
<sequence>MSEAGPQERRTTRRRPSRRRSGARRTDRRPRTLSPAEVERRRALVPTVSYPEELPVSGRREDIAAAIRDHQVVIVAGETGSGKTTQIPKICLELGRGVHGLIGHTQPRRIAARSVAERIAEEIGTPLGETVGYQVRFTDHSSRDTLVKLMTDGILLAELQHDRMLSAYDTLIIDEAHERSLNIDFILGYLRQLLPQRPDLKIVITSATIDPERFAEHFAEPDGTPAPIVEVSGRTYPVEVRYRPLVEEAYDDEEGEPLVRDQTEAIVDAVQELVREGPGDILVFLPGEREIRDTADVLTRLSTRPADSFDVVPLYARLSSAEQHKVFERHSRRRVVLSTNVAETSLTVPGIRYVVDAGLARISRYSVRTKVQRLPIEPISQASANQRSGRCGRVEAGIAVRLYSEEDFESRPEFTEPEILRTNLASVILQMTALGLGDVGRFPFVDPPDSRNVKAGVQLLEELGALAGSAEGHRLTPLGRQLVALPVDPRLARMVVEADRRGCVREVLVITAALSLQDPRERPAEQQAQADQKHARFKDETSDFLTWLNLWRYVRTQQRELSSSAFRRMCRAEYLNYLRIREWQSLESQLRDTAKQLGLSLGTAADPSAGSEQREIDGDGIHQAMLSGLLSHIGLRDPEKRDYLGARNARFSIFPGSGLFRKQPQFVMSAELVETSKLWGRVNAAIKPEWAEEIGAHLVKRTYSEPHWSKKRASVMAYERVTLYGVPLVVERPVSYGKVDVAVSRELFIRHALVYGEWSTHQKFMARNRELLDEVVELEHRARRRDILVDEHTLFDFYDARVGAEVVSGAHFDAWWKHARRADPELLTFDPAMLVNQTAEEVTEQDYPDLWREGDLALPLTYQFEPGSAADGVTVDVPVATLNQVEPSPFTWQVPGLRQDLVVALLRSLPKALRVNFVPAPNYARDFLAAASPGEEPLLDALERFLRGASGVVVPRDAWDWAKVPEHLRPTFRVVGEDGGVVAQGKDLEELKAPLRPKFAEAMAEAASASGLDVTGERTWAFGTIERTFTQTRAGHEVRGFPALVDEGSTVGLRVFGSEAEQDASHRRGLRRLLVLTLPSPAKAVADGLSNADKLGLAGSPYGSVTELLEDCVAAAVDVLVTRHGPAWDASAFAGLAAAVRAGLEETTRLVVHDVVRVLAAWRDVDKLLSGSADMTMLPALADMKAQVGRLVHRGFVSDVGAEQLRHLPRYLGAVRTRRERLGSALGKDRLLMDQVAHLQAAYLHRLDALPDGRPPSAGLVTVRWMLEEYRVSLWDQSRGTARPVSDTRIRKALDAL</sequence>
<dbReference type="PROSITE" id="PS51194">
    <property type="entry name" value="HELICASE_CTER"/>
    <property type="match status" value="1"/>
</dbReference>
<dbReference type="SMART" id="SM00382">
    <property type="entry name" value="AAA"/>
    <property type="match status" value="1"/>
</dbReference>
<dbReference type="SMART" id="SM00847">
    <property type="entry name" value="HA2"/>
    <property type="match status" value="1"/>
</dbReference>
<evidence type="ECO:0000256" key="4">
    <source>
        <dbReference type="ARBA" id="ARBA00022801"/>
    </source>
</evidence>
<dbReference type="PANTHER" id="PTHR18934:SF99">
    <property type="entry name" value="ATP-DEPENDENT RNA HELICASE DHX37-RELATED"/>
    <property type="match status" value="1"/>
</dbReference>
<dbReference type="Proteomes" id="UP000683575">
    <property type="component" value="Chromosome"/>
</dbReference>
<dbReference type="FunFam" id="3.40.50.300:FF:000439">
    <property type="entry name" value="ATP-dependent RNA helicase HrpA"/>
    <property type="match status" value="1"/>
</dbReference>
<keyword evidence="3" id="KW-0547">Nucleotide-binding</keyword>
<dbReference type="NCBIfam" id="TIGR01967">
    <property type="entry name" value="DEAH_box_HrpA"/>
    <property type="match status" value="1"/>
</dbReference>
<dbReference type="InterPro" id="IPR024590">
    <property type="entry name" value="HrpA_C"/>
</dbReference>
<dbReference type="SMART" id="SM00487">
    <property type="entry name" value="DEXDc"/>
    <property type="match status" value="1"/>
</dbReference>
<dbReference type="Pfam" id="PF00271">
    <property type="entry name" value="Helicase_C"/>
    <property type="match status" value="1"/>
</dbReference>
<dbReference type="Pfam" id="PF21010">
    <property type="entry name" value="HA2_C"/>
    <property type="match status" value="1"/>
</dbReference>